<dbReference type="GO" id="GO:0004674">
    <property type="term" value="F:protein serine/threonine kinase activity"/>
    <property type="evidence" value="ECO:0007669"/>
    <property type="project" value="UniProtKB-KW"/>
</dbReference>
<evidence type="ECO:0000256" key="11">
    <source>
        <dbReference type="ARBA" id="ARBA00022777"/>
    </source>
</evidence>
<dbReference type="PROSITE" id="PS00108">
    <property type="entry name" value="PROTEIN_KINASE_ST"/>
    <property type="match status" value="1"/>
</dbReference>
<evidence type="ECO:0000256" key="19">
    <source>
        <dbReference type="PROSITE-ProRule" id="PRU10141"/>
    </source>
</evidence>
<evidence type="ECO:0000259" key="23">
    <source>
        <dbReference type="PROSITE" id="PS50011"/>
    </source>
</evidence>
<evidence type="ECO:0000313" key="25">
    <source>
        <dbReference type="Proteomes" id="UP000006882"/>
    </source>
</evidence>
<evidence type="ECO:0000256" key="21">
    <source>
        <dbReference type="SAM" id="Phobius"/>
    </source>
</evidence>
<keyword evidence="3" id="KW-0723">Serine/threonine-protein kinase</keyword>
<feature type="chain" id="PRO_5012468096" description="non-specific serine/threonine protein kinase" evidence="22">
    <location>
        <begin position="26"/>
        <end position="1006"/>
    </location>
</feature>
<evidence type="ECO:0000256" key="5">
    <source>
        <dbReference type="ARBA" id="ARBA00022614"/>
    </source>
</evidence>
<keyword evidence="13 21" id="KW-1133">Transmembrane helix</keyword>
<keyword evidence="25" id="KW-1185">Reference proteome</keyword>
<dbReference type="EMBL" id="CM007654">
    <property type="protein sequence ID" value="ONI12333.1"/>
    <property type="molecule type" value="Genomic_DNA"/>
</dbReference>
<dbReference type="FunFam" id="3.30.200.20:FF:000217">
    <property type="entry name" value="probable LRR receptor-like serine/threonine-protein kinase At1g53430"/>
    <property type="match status" value="1"/>
</dbReference>
<dbReference type="PROSITE" id="PS50011">
    <property type="entry name" value="PROTEIN_KINASE_DOM"/>
    <property type="match status" value="1"/>
</dbReference>
<dbReference type="Gene3D" id="3.80.10.10">
    <property type="entry name" value="Ribonuclease Inhibitor"/>
    <property type="match status" value="2"/>
</dbReference>
<dbReference type="InterPro" id="IPR000719">
    <property type="entry name" value="Prot_kinase_dom"/>
</dbReference>
<evidence type="ECO:0000256" key="2">
    <source>
        <dbReference type="ARBA" id="ARBA00012513"/>
    </source>
</evidence>
<evidence type="ECO:0000256" key="6">
    <source>
        <dbReference type="ARBA" id="ARBA00022679"/>
    </source>
</evidence>
<dbReference type="AlphaFoldDB" id="A0A251PL94"/>
<evidence type="ECO:0000256" key="13">
    <source>
        <dbReference type="ARBA" id="ARBA00022989"/>
    </source>
</evidence>
<organism evidence="24 25">
    <name type="scientific">Prunus persica</name>
    <name type="common">Peach</name>
    <name type="synonym">Amygdalus persica</name>
    <dbReference type="NCBI Taxonomy" id="3760"/>
    <lineage>
        <taxon>Eukaryota</taxon>
        <taxon>Viridiplantae</taxon>
        <taxon>Streptophyta</taxon>
        <taxon>Embryophyta</taxon>
        <taxon>Tracheophyta</taxon>
        <taxon>Spermatophyta</taxon>
        <taxon>Magnoliopsida</taxon>
        <taxon>eudicotyledons</taxon>
        <taxon>Gunneridae</taxon>
        <taxon>Pentapetalae</taxon>
        <taxon>rosids</taxon>
        <taxon>fabids</taxon>
        <taxon>Rosales</taxon>
        <taxon>Rosaceae</taxon>
        <taxon>Amygdaloideae</taxon>
        <taxon>Amygdaleae</taxon>
        <taxon>Prunus</taxon>
    </lineage>
</organism>
<evidence type="ECO:0000256" key="18">
    <source>
        <dbReference type="ARBA" id="ARBA00048679"/>
    </source>
</evidence>
<dbReference type="Pfam" id="PF00560">
    <property type="entry name" value="LRR_1"/>
    <property type="match status" value="3"/>
</dbReference>
<feature type="domain" description="Protein kinase" evidence="23">
    <location>
        <begin position="659"/>
        <end position="945"/>
    </location>
</feature>
<feature type="transmembrane region" description="Helical" evidence="21">
    <location>
        <begin position="598"/>
        <end position="622"/>
    </location>
</feature>
<dbReference type="GO" id="GO:0004672">
    <property type="term" value="F:protein kinase activity"/>
    <property type="evidence" value="ECO:0000318"/>
    <property type="project" value="GO_Central"/>
</dbReference>
<evidence type="ECO:0000256" key="9">
    <source>
        <dbReference type="ARBA" id="ARBA00022737"/>
    </source>
</evidence>
<comment type="catalytic activity">
    <reaction evidence="17">
        <text>L-threonyl-[protein] + ATP = O-phospho-L-threonyl-[protein] + ADP + H(+)</text>
        <dbReference type="Rhea" id="RHEA:46608"/>
        <dbReference type="Rhea" id="RHEA-COMP:11060"/>
        <dbReference type="Rhea" id="RHEA-COMP:11605"/>
        <dbReference type="ChEBI" id="CHEBI:15378"/>
        <dbReference type="ChEBI" id="CHEBI:30013"/>
        <dbReference type="ChEBI" id="CHEBI:30616"/>
        <dbReference type="ChEBI" id="CHEBI:61977"/>
        <dbReference type="ChEBI" id="CHEBI:456216"/>
        <dbReference type="EC" id="2.7.11.1"/>
    </reaction>
</comment>
<keyword evidence="10 19" id="KW-0547">Nucleotide-binding</keyword>
<keyword evidence="11" id="KW-0418">Kinase</keyword>
<gene>
    <name evidence="24" type="ORF">PRUPE_4G157800</name>
</gene>
<evidence type="ECO:0000256" key="14">
    <source>
        <dbReference type="ARBA" id="ARBA00023136"/>
    </source>
</evidence>
<dbReference type="Pfam" id="PF13855">
    <property type="entry name" value="LRR_8"/>
    <property type="match status" value="1"/>
</dbReference>
<dbReference type="InterPro" id="IPR001611">
    <property type="entry name" value="Leu-rich_rpt"/>
</dbReference>
<keyword evidence="4" id="KW-0597">Phosphoprotein</keyword>
<feature type="region of interest" description="Disordered" evidence="20">
    <location>
        <begin position="960"/>
        <end position="1006"/>
    </location>
</feature>
<evidence type="ECO:0000256" key="10">
    <source>
        <dbReference type="ARBA" id="ARBA00022741"/>
    </source>
</evidence>
<dbReference type="InterPro" id="IPR051824">
    <property type="entry name" value="LRR_Rcpt-Like_S/T_Kinase"/>
</dbReference>
<evidence type="ECO:0000256" key="22">
    <source>
        <dbReference type="SAM" id="SignalP"/>
    </source>
</evidence>
<keyword evidence="12 19" id="KW-0067">ATP-binding</keyword>
<dbReference type="PROSITE" id="PS00107">
    <property type="entry name" value="PROTEIN_KINASE_ATP"/>
    <property type="match status" value="1"/>
</dbReference>
<dbReference type="Gene3D" id="2.60.120.430">
    <property type="entry name" value="Galactose-binding lectin"/>
    <property type="match status" value="1"/>
</dbReference>
<comment type="subcellular location">
    <subcellularLocation>
        <location evidence="1">Membrane</location>
        <topology evidence="1">Single-pass type I membrane protein</topology>
    </subcellularLocation>
</comment>
<name>A0A251PL94_PRUPE</name>
<feature type="signal peptide" evidence="22">
    <location>
        <begin position="1"/>
        <end position="25"/>
    </location>
</feature>
<dbReference type="GO" id="GO:0005524">
    <property type="term" value="F:ATP binding"/>
    <property type="evidence" value="ECO:0007669"/>
    <property type="project" value="UniProtKB-UniRule"/>
</dbReference>
<dbReference type="GO" id="GO:0016020">
    <property type="term" value="C:membrane"/>
    <property type="evidence" value="ECO:0007669"/>
    <property type="project" value="UniProtKB-SubCell"/>
</dbReference>
<dbReference type="PANTHER" id="PTHR48006:SF81">
    <property type="entry name" value="PROTEIN KINASE DOMAIN-CONTAINING PROTEIN"/>
    <property type="match status" value="1"/>
</dbReference>
<evidence type="ECO:0000256" key="7">
    <source>
        <dbReference type="ARBA" id="ARBA00022692"/>
    </source>
</evidence>
<dbReference type="Proteomes" id="UP000006882">
    <property type="component" value="Chromosome G4"/>
</dbReference>
<keyword evidence="6" id="KW-0808">Transferase</keyword>
<evidence type="ECO:0000256" key="12">
    <source>
        <dbReference type="ARBA" id="ARBA00022840"/>
    </source>
</evidence>
<keyword evidence="14 21" id="KW-0472">Membrane</keyword>
<feature type="compositionally biased region" description="Polar residues" evidence="20">
    <location>
        <begin position="967"/>
        <end position="986"/>
    </location>
</feature>
<keyword evidence="9" id="KW-0677">Repeat</keyword>
<evidence type="ECO:0000256" key="16">
    <source>
        <dbReference type="ARBA" id="ARBA00023180"/>
    </source>
</evidence>
<dbReference type="OrthoDB" id="1189827at2759"/>
<dbReference type="Pfam" id="PF11721">
    <property type="entry name" value="Malectin"/>
    <property type="match status" value="1"/>
</dbReference>
<evidence type="ECO:0000256" key="1">
    <source>
        <dbReference type="ARBA" id="ARBA00004479"/>
    </source>
</evidence>
<dbReference type="SUPFAM" id="SSF56112">
    <property type="entry name" value="Protein kinase-like (PK-like)"/>
    <property type="match status" value="1"/>
</dbReference>
<dbReference type="FunFam" id="1.10.510.10:FF:000044">
    <property type="entry name" value="Putative LRR receptor-like serine/threonine-protein kinase"/>
    <property type="match status" value="1"/>
</dbReference>
<evidence type="ECO:0000256" key="17">
    <source>
        <dbReference type="ARBA" id="ARBA00047899"/>
    </source>
</evidence>
<accession>A0A251PL94</accession>
<dbReference type="GO" id="GO:0045088">
    <property type="term" value="P:regulation of innate immune response"/>
    <property type="evidence" value="ECO:0000318"/>
    <property type="project" value="GO_Central"/>
</dbReference>
<dbReference type="InterPro" id="IPR021720">
    <property type="entry name" value="Malectin_dom"/>
</dbReference>
<dbReference type="PANTHER" id="PTHR48006">
    <property type="entry name" value="LEUCINE-RICH REPEAT-CONTAINING PROTEIN DDB_G0281931-RELATED"/>
    <property type="match status" value="1"/>
</dbReference>
<dbReference type="InterPro" id="IPR017441">
    <property type="entry name" value="Protein_kinase_ATP_BS"/>
</dbReference>
<proteinExistence type="predicted"/>
<dbReference type="FunFam" id="2.60.120.430:FF:000004">
    <property type="entry name" value="Putative leucine-rich repeat receptor-like serine/threonine-protein kinase"/>
    <property type="match status" value="1"/>
</dbReference>
<dbReference type="InterPro" id="IPR001245">
    <property type="entry name" value="Ser-Thr/Tyr_kinase_cat_dom"/>
</dbReference>
<dbReference type="InterPro" id="IPR008271">
    <property type="entry name" value="Ser/Thr_kinase_AS"/>
</dbReference>
<dbReference type="SUPFAM" id="SSF52058">
    <property type="entry name" value="L domain-like"/>
    <property type="match status" value="1"/>
</dbReference>
<dbReference type="SMR" id="A0A251PL94"/>
<dbReference type="EC" id="2.7.11.1" evidence="2"/>
<evidence type="ECO:0000313" key="24">
    <source>
        <dbReference type="EMBL" id="ONI12333.1"/>
    </source>
</evidence>
<evidence type="ECO:0000256" key="4">
    <source>
        <dbReference type="ARBA" id="ARBA00022553"/>
    </source>
</evidence>
<keyword evidence="7 21" id="KW-0812">Transmembrane</keyword>
<protein>
    <recommendedName>
        <fullName evidence="2">non-specific serine/threonine protein kinase</fullName>
        <ecNumber evidence="2">2.7.11.1</ecNumber>
    </recommendedName>
</protein>
<dbReference type="CDD" id="cd14066">
    <property type="entry name" value="STKc_IRAK"/>
    <property type="match status" value="1"/>
</dbReference>
<keyword evidence="8 22" id="KW-0732">Signal</keyword>
<dbReference type="Pfam" id="PF07714">
    <property type="entry name" value="PK_Tyr_Ser-Thr"/>
    <property type="match status" value="1"/>
</dbReference>
<evidence type="ECO:0000256" key="20">
    <source>
        <dbReference type="SAM" id="MobiDB-lite"/>
    </source>
</evidence>
<keyword evidence="5" id="KW-0433">Leucine-rich repeat</keyword>
<keyword evidence="15" id="KW-0675">Receptor</keyword>
<dbReference type="FunFam" id="3.80.10.10:FF:001022">
    <property type="entry name" value="Probable LRR receptor-like serine/threonine-protein kinase At1g53420"/>
    <property type="match status" value="1"/>
</dbReference>
<reference evidence="24 25" key="1">
    <citation type="journal article" date="2013" name="Nat. Genet.">
        <title>The high-quality draft genome of peach (Prunus persica) identifies unique patterns of genetic diversity, domestication and genome evolution.</title>
        <authorList>
            <consortium name="International Peach Genome Initiative"/>
            <person name="Verde I."/>
            <person name="Abbott A.G."/>
            <person name="Scalabrin S."/>
            <person name="Jung S."/>
            <person name="Shu S."/>
            <person name="Marroni F."/>
            <person name="Zhebentyayeva T."/>
            <person name="Dettori M.T."/>
            <person name="Grimwood J."/>
            <person name="Cattonaro F."/>
            <person name="Zuccolo A."/>
            <person name="Rossini L."/>
            <person name="Jenkins J."/>
            <person name="Vendramin E."/>
            <person name="Meisel L.A."/>
            <person name="Decroocq V."/>
            <person name="Sosinski B."/>
            <person name="Prochnik S."/>
            <person name="Mitros T."/>
            <person name="Policriti A."/>
            <person name="Cipriani G."/>
            <person name="Dondini L."/>
            <person name="Ficklin S."/>
            <person name="Goodstein D.M."/>
            <person name="Xuan P."/>
            <person name="Del Fabbro C."/>
            <person name="Aramini V."/>
            <person name="Copetti D."/>
            <person name="Gonzalez S."/>
            <person name="Horner D.S."/>
            <person name="Falchi R."/>
            <person name="Lucas S."/>
            <person name="Mica E."/>
            <person name="Maldonado J."/>
            <person name="Lazzari B."/>
            <person name="Bielenberg D."/>
            <person name="Pirona R."/>
            <person name="Miculan M."/>
            <person name="Barakat A."/>
            <person name="Testolin R."/>
            <person name="Stella A."/>
            <person name="Tartarini S."/>
            <person name="Tonutti P."/>
            <person name="Arus P."/>
            <person name="Orellana A."/>
            <person name="Wells C."/>
            <person name="Main D."/>
            <person name="Vizzotto G."/>
            <person name="Silva H."/>
            <person name="Salamini F."/>
            <person name="Schmutz J."/>
            <person name="Morgante M."/>
            <person name="Rokhsar D.S."/>
        </authorList>
    </citation>
    <scope>NUCLEOTIDE SEQUENCE [LARGE SCALE GENOMIC DNA]</scope>
    <source>
        <strain evidence="25">cv. Nemared</strain>
    </source>
</reference>
<dbReference type="SMART" id="SM00220">
    <property type="entry name" value="S_TKc"/>
    <property type="match status" value="1"/>
</dbReference>
<dbReference type="Gene3D" id="1.10.510.10">
    <property type="entry name" value="Transferase(Phosphotransferase) domain 1"/>
    <property type="match status" value="1"/>
</dbReference>
<evidence type="ECO:0000256" key="15">
    <source>
        <dbReference type="ARBA" id="ARBA00023170"/>
    </source>
</evidence>
<dbReference type="Gene3D" id="3.30.200.20">
    <property type="entry name" value="Phosphorylase Kinase, domain 1"/>
    <property type="match status" value="1"/>
</dbReference>
<sequence length="1006" mass="111331">MNMFFPRPFLHSLLVVVCFGNFAFGLTRLPRDEVQTLADIAKTLGKTKWDFSGDADPCNNQKPWTDTNPAKGFEYGVTCNCSFANSTVCHITSIVMKAQDLPGTLPKEMARLSYLEEIDLTRNYLSGTIPPEWGSLSLVNISLLGNRLTGPIPKELGDITTLKRLDISMNNFSGELPRELGNLTLIESMLLNSNNFTGELPDTFGNLTTLKDFRVGDSHFTGQIPHFIQNWTNLDKIMIQASGLTGPIPSGISLLTKLTDLRITDLSGPEAPFPPLENMEGMKTLILRSCNITGQLPQYLENMKNLKTLDLSFNKLTGEIPSRFVALAEVKYIFLTGNLLTGPVPTWTKKEVDLSYNKFTIGATGCPSKRSNLNLFESFSAANSSKTTCLEIPTCPQTGYEFRINCGGKAVTVNGFKFDGDEDWAGPSSFRQTSPNWAFSSTGYFIDDDRPEDTFIQTNKSILSMANPDLYTHARLSPLSLTYYGFCLRNGNYFVNLHFVETEFTNNKSYRSLGRRIFDVYIQGRLVEQDFNIVDKAGGVGTAVIMKYTARVTSGTLEIRFYWAGKGTTGIPLRGVYGPLISAISVKHADYVPGGNGISVGAVVGIVGGGVFIILLIFGVLWRRGHLGQENTLEDDLKGVDLQTGKFSFRQLKAATNNFDKANKIGEGGFGSVYKGLLSDGTVIAVKQLSSKSKQGNREFVNEIGMISALQHPHLVKLHGCCIEGNQLLLVYEYMENNSLARSLFGPEESQLKLDWPTRHKICVGIARGLAYLHEESRLKVVHRDIKATNVLLDKNLTPKISDFGLAKLDEEDNTHISTRIAGTYGYMAPEYAMRGYLTDKADVYSFGILVLEIVSGRNNTTYRAKEKSFYLLDWAQLLKGQGRLMDLVDPRLGSDFNKEEMMLTINVALLCCNVTSTVRPTMSSVVSMLEGRAAVQELVSDPNASTNEIEAMRKHFESSFGRKTGESQTQTASTEGPWTGSSTSAHDLYPVNPDSTYWDNRSERN</sequence>
<feature type="binding site" evidence="19">
    <location>
        <position position="687"/>
    </location>
    <ligand>
        <name>ATP</name>
        <dbReference type="ChEBI" id="CHEBI:30616"/>
    </ligand>
</feature>
<dbReference type="InterPro" id="IPR011009">
    <property type="entry name" value="Kinase-like_dom_sf"/>
</dbReference>
<dbReference type="Gramene" id="ONI12333">
    <property type="protein sequence ID" value="ONI12333"/>
    <property type="gene ID" value="PRUPE_4G157800"/>
</dbReference>
<evidence type="ECO:0000256" key="3">
    <source>
        <dbReference type="ARBA" id="ARBA00022527"/>
    </source>
</evidence>
<comment type="catalytic activity">
    <reaction evidence="18">
        <text>L-seryl-[protein] + ATP = O-phospho-L-seryl-[protein] + ADP + H(+)</text>
        <dbReference type="Rhea" id="RHEA:17989"/>
        <dbReference type="Rhea" id="RHEA-COMP:9863"/>
        <dbReference type="Rhea" id="RHEA-COMP:11604"/>
        <dbReference type="ChEBI" id="CHEBI:15378"/>
        <dbReference type="ChEBI" id="CHEBI:29999"/>
        <dbReference type="ChEBI" id="CHEBI:30616"/>
        <dbReference type="ChEBI" id="CHEBI:83421"/>
        <dbReference type="ChEBI" id="CHEBI:456216"/>
        <dbReference type="EC" id="2.7.11.1"/>
    </reaction>
</comment>
<dbReference type="InterPro" id="IPR032675">
    <property type="entry name" value="LRR_dom_sf"/>
</dbReference>
<keyword evidence="16" id="KW-0325">Glycoprotein</keyword>
<evidence type="ECO:0000256" key="8">
    <source>
        <dbReference type="ARBA" id="ARBA00022729"/>
    </source>
</evidence>